<accession>A0A6L8TEU6</accession>
<gene>
    <name evidence="2" type="ORF">GT694_08620</name>
</gene>
<dbReference type="RefSeq" id="WP_161209274.1">
    <property type="nucleotide sequence ID" value="NZ_JADMZR010000002.1"/>
</dbReference>
<reference evidence="2 3" key="1">
    <citation type="journal article" date="2019" name="Nat. Med.">
        <title>A library of human gut bacterial isolates paired with longitudinal multiomics data enables mechanistic microbiome research.</title>
        <authorList>
            <person name="Poyet M."/>
            <person name="Groussin M."/>
            <person name="Gibbons S.M."/>
            <person name="Avila-Pacheco J."/>
            <person name="Jiang X."/>
            <person name="Kearney S.M."/>
            <person name="Perrotta A.R."/>
            <person name="Berdy B."/>
            <person name="Zhao S."/>
            <person name="Lieberman T.D."/>
            <person name="Swanson P.K."/>
            <person name="Smith M."/>
            <person name="Roesemann S."/>
            <person name="Alexander J.E."/>
            <person name="Rich S.A."/>
            <person name="Livny J."/>
            <person name="Vlamakis H."/>
            <person name="Clish C."/>
            <person name="Bullock K."/>
            <person name="Deik A."/>
            <person name="Scott J."/>
            <person name="Pierce K.A."/>
            <person name="Xavier R.J."/>
            <person name="Alm E.J."/>
        </authorList>
    </citation>
    <scope>NUCLEOTIDE SEQUENCE [LARGE SCALE GENOMIC DNA]</scope>
    <source>
        <strain evidence="2 3">BIOML-A4</strain>
    </source>
</reference>
<protein>
    <submittedName>
        <fullName evidence="2">Uncharacterized protein</fullName>
    </submittedName>
</protein>
<sequence length="554" mass="64255">MNIQSSAYLHYTFQTCVNIDIDIASGRTVQGTFVYVSKIIHNWITQKFPALNLPSYPGNFQKNQYTQTVETLYSYNDCFYCIKTTHTDKEIPNRIWITEAEIHKKDEKLFLGVKNAYTSNSPKNEEDYIIFSVPLFVKNIAKKVTLLDVGETIENIATIDSPDKLTDLYKLITNPSRQLPVIVISENTSLDNISAKYFAVNDSYLLDGTCLAEDLKFISHIFYLPSEYQTSWCNLIGSNWGLYNGAVRTYYPNFSIDDNQYYNHPIIIPQKILSMNYVNSEGKEYLGGHAFRKILTRTLKNFNMHNRFSWAENDFQFFYKANRAEKILKHSSNKNTQEWCALLEEDNEELNKQLQETQALLEAQDQEMGLQNETIRKFESINIYNQTRIYNLEQALLKYQQQPDPLQYPNNYSDIPEWINNNFSGRIELLPRAVRSLKDALYKDINLVCQLIECLGTTYYNMRLGFVDKQLYDNTLKNLGVEDLPAISDSSAGQQGDEYYPLYNGKKHKIDRHLVKGTSRDARECLRIYFFWDDDASILVIGSLPGHLKIKSSN</sequence>
<evidence type="ECO:0000313" key="2">
    <source>
        <dbReference type="EMBL" id="MZL62107.1"/>
    </source>
</evidence>
<dbReference type="EMBL" id="WWVT01000010">
    <property type="protein sequence ID" value="MZL62107.1"/>
    <property type="molecule type" value="Genomic_DNA"/>
</dbReference>
<comment type="caution">
    <text evidence="2">The sequence shown here is derived from an EMBL/GenBank/DDBJ whole genome shotgun (WGS) entry which is preliminary data.</text>
</comment>
<feature type="coiled-coil region" evidence="1">
    <location>
        <begin position="333"/>
        <end position="367"/>
    </location>
</feature>
<dbReference type="AlphaFoldDB" id="A0A6L8TEU6"/>
<keyword evidence="1" id="KW-0175">Coiled coil</keyword>
<evidence type="ECO:0000313" key="3">
    <source>
        <dbReference type="Proteomes" id="UP000473323"/>
    </source>
</evidence>
<proteinExistence type="predicted"/>
<dbReference type="Proteomes" id="UP000473323">
    <property type="component" value="Unassembled WGS sequence"/>
</dbReference>
<evidence type="ECO:0000256" key="1">
    <source>
        <dbReference type="SAM" id="Coils"/>
    </source>
</evidence>
<name>A0A6L8TEU6_9FIRM</name>
<organism evidence="2 3">
    <name type="scientific">Blautia massiliensis</name>
    <name type="common">ex Durand et al. 2017</name>
    <dbReference type="NCBI Taxonomy" id="1737424"/>
    <lineage>
        <taxon>Bacteria</taxon>
        <taxon>Bacillati</taxon>
        <taxon>Bacillota</taxon>
        <taxon>Clostridia</taxon>
        <taxon>Lachnospirales</taxon>
        <taxon>Lachnospiraceae</taxon>
        <taxon>Blautia</taxon>
    </lineage>
</organism>